<feature type="region of interest" description="Disordered" evidence="8">
    <location>
        <begin position="1"/>
        <end position="62"/>
    </location>
</feature>
<dbReference type="Pfam" id="PF08478">
    <property type="entry name" value="POTRA_1"/>
    <property type="match status" value="1"/>
</dbReference>
<evidence type="ECO:0000256" key="5">
    <source>
        <dbReference type="ARBA" id="ARBA00022989"/>
    </source>
</evidence>
<keyword evidence="4 9" id="KW-0812">Transmembrane</keyword>
<dbReference type="OrthoDB" id="9790760at2"/>
<accession>A0A370H1L6</accession>
<dbReference type="GO" id="GO:0051301">
    <property type="term" value="P:cell division"/>
    <property type="evidence" value="ECO:0007669"/>
    <property type="project" value="UniProtKB-KW"/>
</dbReference>
<dbReference type="PROSITE" id="PS51779">
    <property type="entry name" value="POTRA"/>
    <property type="match status" value="1"/>
</dbReference>
<evidence type="ECO:0000256" key="2">
    <source>
        <dbReference type="ARBA" id="ARBA00022475"/>
    </source>
</evidence>
<comment type="subcellular location">
    <subcellularLocation>
        <location evidence="1">Membrane</location>
    </subcellularLocation>
</comment>
<dbReference type="PANTHER" id="PTHR37820:SF1">
    <property type="entry name" value="CELL DIVISION PROTEIN FTSQ"/>
    <property type="match status" value="1"/>
</dbReference>
<dbReference type="InterPro" id="IPR013685">
    <property type="entry name" value="POTRA_FtsQ_type"/>
</dbReference>
<keyword evidence="3 11" id="KW-0132">Cell division</keyword>
<dbReference type="EMBL" id="QQAZ01000006">
    <property type="protein sequence ID" value="RDI49853.1"/>
    <property type="molecule type" value="Genomic_DNA"/>
</dbReference>
<keyword evidence="2" id="KW-1003">Cell membrane</keyword>
<dbReference type="PANTHER" id="PTHR37820">
    <property type="entry name" value="CELL DIVISION PROTEIN DIVIB"/>
    <property type="match status" value="1"/>
</dbReference>
<evidence type="ECO:0000256" key="1">
    <source>
        <dbReference type="ARBA" id="ARBA00004370"/>
    </source>
</evidence>
<dbReference type="AlphaFoldDB" id="A0A370H1L6"/>
<evidence type="ECO:0000256" key="6">
    <source>
        <dbReference type="ARBA" id="ARBA00023136"/>
    </source>
</evidence>
<feature type="transmembrane region" description="Helical" evidence="9">
    <location>
        <begin position="72"/>
        <end position="92"/>
    </location>
</feature>
<dbReference type="RefSeq" id="WP_084519461.1">
    <property type="nucleotide sequence ID" value="NZ_QQAZ01000006.1"/>
</dbReference>
<evidence type="ECO:0000256" key="9">
    <source>
        <dbReference type="SAM" id="Phobius"/>
    </source>
</evidence>
<evidence type="ECO:0000256" key="7">
    <source>
        <dbReference type="ARBA" id="ARBA00023306"/>
    </source>
</evidence>
<keyword evidence="6 9" id="KW-0472">Membrane</keyword>
<evidence type="ECO:0000313" key="11">
    <source>
        <dbReference type="EMBL" id="RDI49853.1"/>
    </source>
</evidence>
<gene>
    <name evidence="11" type="ORF">DFR68_106290</name>
</gene>
<evidence type="ECO:0000256" key="8">
    <source>
        <dbReference type="SAM" id="MobiDB-lite"/>
    </source>
</evidence>
<comment type="caution">
    <text evidence="11">The sequence shown here is derived from an EMBL/GenBank/DDBJ whole genome shotgun (WGS) entry which is preliminary data.</text>
</comment>
<dbReference type="Proteomes" id="UP000255355">
    <property type="component" value="Unassembled WGS sequence"/>
</dbReference>
<reference evidence="11 12" key="1">
    <citation type="submission" date="2018-07" db="EMBL/GenBank/DDBJ databases">
        <title>Genomic Encyclopedia of Type Strains, Phase IV (KMG-IV): sequencing the most valuable type-strain genomes for metagenomic binning, comparative biology and taxonomic classification.</title>
        <authorList>
            <person name="Goeker M."/>
        </authorList>
    </citation>
    <scope>NUCLEOTIDE SEQUENCE [LARGE SCALE GENOMIC DNA]</scope>
    <source>
        <strain evidence="11 12">DSM 44952</strain>
    </source>
</reference>
<evidence type="ECO:0000256" key="3">
    <source>
        <dbReference type="ARBA" id="ARBA00022618"/>
    </source>
</evidence>
<keyword evidence="5 9" id="KW-1133">Transmembrane helix</keyword>
<feature type="compositionally biased region" description="Basic residues" evidence="8">
    <location>
        <begin position="37"/>
        <end position="55"/>
    </location>
</feature>
<evidence type="ECO:0000259" key="10">
    <source>
        <dbReference type="PROSITE" id="PS51779"/>
    </source>
</evidence>
<dbReference type="InterPro" id="IPR034746">
    <property type="entry name" value="POTRA"/>
</dbReference>
<organism evidence="11 12">
    <name type="scientific">Nocardia mexicana</name>
    <dbReference type="NCBI Taxonomy" id="279262"/>
    <lineage>
        <taxon>Bacteria</taxon>
        <taxon>Bacillati</taxon>
        <taxon>Actinomycetota</taxon>
        <taxon>Actinomycetes</taxon>
        <taxon>Mycobacteriales</taxon>
        <taxon>Nocardiaceae</taxon>
        <taxon>Nocardia</taxon>
    </lineage>
</organism>
<proteinExistence type="predicted"/>
<protein>
    <submittedName>
        <fullName evidence="11">Cell division protein FtsQ</fullName>
    </submittedName>
</protein>
<keyword evidence="7" id="KW-0131">Cell cycle</keyword>
<dbReference type="Gene3D" id="3.10.20.310">
    <property type="entry name" value="membrane protein fhac"/>
    <property type="match status" value="1"/>
</dbReference>
<evidence type="ECO:0000256" key="4">
    <source>
        <dbReference type="ARBA" id="ARBA00022692"/>
    </source>
</evidence>
<feature type="compositionally biased region" description="Acidic residues" evidence="8">
    <location>
        <begin position="12"/>
        <end position="27"/>
    </location>
</feature>
<keyword evidence="12" id="KW-1185">Reference proteome</keyword>
<dbReference type="STRING" id="1210089.GCA_001613165_02456"/>
<evidence type="ECO:0000313" key="12">
    <source>
        <dbReference type="Proteomes" id="UP000255355"/>
    </source>
</evidence>
<name>A0A370H1L6_9NOCA</name>
<dbReference type="GO" id="GO:0005886">
    <property type="term" value="C:plasma membrane"/>
    <property type="evidence" value="ECO:0007669"/>
    <property type="project" value="TreeGrafter"/>
</dbReference>
<sequence>MRSRGTQRHPDDELDDVDAAEEWDGAPDEDRGADRRRSSRRRRDRSGRNRDRRRQRFSDGGRSLADIPPRRIALWGLPVVVVVIALVAVAYFTPLLSVRTVRIEGLAAVPEQQVRDVLRIPGGRSMLRLDTDAMARRVAAIPKVHSARVQRSFPGTVRIMVSERTPALYFDSPEGPHLLDGDSVEYAIEPPPPGVPKLSTGHPGGSDAVTRAAVTVLTATPPGLRAQVGEVVARSVSDIRLNLRDGRSVVWGGADDSARKAAVVLPVLTRPGTVFDVSSPDLVTVK</sequence>
<feature type="domain" description="POTRA" evidence="10">
    <location>
        <begin position="96"/>
        <end position="164"/>
    </location>
</feature>
<dbReference type="InterPro" id="IPR050487">
    <property type="entry name" value="FtsQ_DivIB"/>
</dbReference>